<keyword evidence="10" id="KW-0804">Transcription</keyword>
<feature type="binding site" evidence="11">
    <location>
        <position position="101"/>
    </location>
    <ligand>
        <name>Zn(2+)</name>
        <dbReference type="ChEBI" id="CHEBI:29105"/>
    </ligand>
</feature>
<evidence type="ECO:0000313" key="13">
    <source>
        <dbReference type="Proteomes" id="UP000321196"/>
    </source>
</evidence>
<keyword evidence="5 11" id="KW-0479">Metal-binding</keyword>
<keyword evidence="3" id="KW-0963">Cytoplasm</keyword>
<protein>
    <submittedName>
        <fullName evidence="12">Transcriptional repressor</fullName>
    </submittedName>
</protein>
<evidence type="ECO:0000256" key="2">
    <source>
        <dbReference type="ARBA" id="ARBA00007957"/>
    </source>
</evidence>
<dbReference type="OrthoDB" id="5242893at2"/>
<feature type="binding site" evidence="11">
    <location>
        <position position="141"/>
    </location>
    <ligand>
        <name>Zn(2+)</name>
        <dbReference type="ChEBI" id="CHEBI:29105"/>
    </ligand>
</feature>
<name>A0A5C8HST5_9MICO</name>
<dbReference type="Gene3D" id="3.30.1490.190">
    <property type="match status" value="1"/>
</dbReference>
<evidence type="ECO:0000256" key="4">
    <source>
        <dbReference type="ARBA" id="ARBA00022491"/>
    </source>
</evidence>
<evidence type="ECO:0000256" key="6">
    <source>
        <dbReference type="ARBA" id="ARBA00022833"/>
    </source>
</evidence>
<feature type="binding site" evidence="11">
    <location>
        <position position="104"/>
    </location>
    <ligand>
        <name>Zn(2+)</name>
        <dbReference type="ChEBI" id="CHEBI:29105"/>
    </ligand>
</feature>
<comment type="subcellular location">
    <subcellularLocation>
        <location evidence="1">Cytoplasm</location>
    </subcellularLocation>
</comment>
<evidence type="ECO:0000256" key="1">
    <source>
        <dbReference type="ARBA" id="ARBA00004496"/>
    </source>
</evidence>
<dbReference type="GO" id="GO:0003700">
    <property type="term" value="F:DNA-binding transcription factor activity"/>
    <property type="evidence" value="ECO:0007669"/>
    <property type="project" value="InterPro"/>
</dbReference>
<dbReference type="GO" id="GO:0005737">
    <property type="term" value="C:cytoplasm"/>
    <property type="evidence" value="ECO:0007669"/>
    <property type="project" value="UniProtKB-SubCell"/>
</dbReference>
<dbReference type="GO" id="GO:0000976">
    <property type="term" value="F:transcription cis-regulatory region binding"/>
    <property type="evidence" value="ECO:0007669"/>
    <property type="project" value="TreeGrafter"/>
</dbReference>
<dbReference type="Proteomes" id="UP000321196">
    <property type="component" value="Unassembled WGS sequence"/>
</dbReference>
<accession>A0A5C8HST5</accession>
<dbReference type="InterPro" id="IPR002481">
    <property type="entry name" value="FUR"/>
</dbReference>
<organism evidence="12 13">
    <name type="scientific">Microbacterium mitrae</name>
    <dbReference type="NCBI Taxonomy" id="664640"/>
    <lineage>
        <taxon>Bacteria</taxon>
        <taxon>Bacillati</taxon>
        <taxon>Actinomycetota</taxon>
        <taxon>Actinomycetes</taxon>
        <taxon>Micrococcales</taxon>
        <taxon>Microbacteriaceae</taxon>
        <taxon>Microbacterium</taxon>
    </lineage>
</organism>
<evidence type="ECO:0000256" key="9">
    <source>
        <dbReference type="ARBA" id="ARBA00023125"/>
    </source>
</evidence>
<feature type="binding site" evidence="11">
    <location>
        <position position="144"/>
    </location>
    <ligand>
        <name>Zn(2+)</name>
        <dbReference type="ChEBI" id="CHEBI:29105"/>
    </ligand>
</feature>
<dbReference type="GO" id="GO:1900376">
    <property type="term" value="P:regulation of secondary metabolite biosynthetic process"/>
    <property type="evidence" value="ECO:0007669"/>
    <property type="project" value="TreeGrafter"/>
</dbReference>
<dbReference type="InterPro" id="IPR036390">
    <property type="entry name" value="WH_DNA-bd_sf"/>
</dbReference>
<evidence type="ECO:0000256" key="10">
    <source>
        <dbReference type="ARBA" id="ARBA00023163"/>
    </source>
</evidence>
<dbReference type="PANTHER" id="PTHR33202:SF18">
    <property type="entry name" value="TRANSCRIPTIONAL REGULATOR FURA"/>
    <property type="match status" value="1"/>
</dbReference>
<comment type="cofactor">
    <cofactor evidence="11">
        <name>Zn(2+)</name>
        <dbReference type="ChEBI" id="CHEBI:29105"/>
    </cofactor>
    <text evidence="11">Binds 1 zinc ion per subunit.</text>
</comment>
<dbReference type="InterPro" id="IPR043135">
    <property type="entry name" value="Fur_C"/>
</dbReference>
<keyword evidence="9" id="KW-0238">DNA-binding</keyword>
<dbReference type="EMBL" id="VRSW01000001">
    <property type="protein sequence ID" value="TXK06081.1"/>
    <property type="molecule type" value="Genomic_DNA"/>
</dbReference>
<dbReference type="GO" id="GO:0045892">
    <property type="term" value="P:negative regulation of DNA-templated transcription"/>
    <property type="evidence" value="ECO:0007669"/>
    <property type="project" value="TreeGrafter"/>
</dbReference>
<dbReference type="RefSeq" id="WP_147824890.1">
    <property type="nucleotide sequence ID" value="NZ_BAAARG010000001.1"/>
</dbReference>
<evidence type="ECO:0000256" key="8">
    <source>
        <dbReference type="ARBA" id="ARBA00023015"/>
    </source>
</evidence>
<dbReference type="Gene3D" id="1.10.10.10">
    <property type="entry name" value="Winged helix-like DNA-binding domain superfamily/Winged helix DNA-binding domain"/>
    <property type="match status" value="1"/>
</dbReference>
<keyword evidence="8" id="KW-0805">Transcription regulation</keyword>
<proteinExistence type="inferred from homology"/>
<reference evidence="12 13" key="1">
    <citation type="submission" date="2019-08" db="EMBL/GenBank/DDBJ databases">
        <authorList>
            <person name="Dong K."/>
        </authorList>
    </citation>
    <scope>NUCLEOTIDE SEQUENCE [LARGE SCALE GENOMIC DNA]</scope>
    <source>
        <strain evidence="12 13">M4-8</strain>
    </source>
</reference>
<dbReference type="CDD" id="cd07153">
    <property type="entry name" value="Fur_like"/>
    <property type="match status" value="1"/>
</dbReference>
<gene>
    <name evidence="12" type="ORF">FVP60_03690</name>
</gene>
<keyword evidence="7" id="KW-0408">Iron</keyword>
<evidence type="ECO:0000313" key="12">
    <source>
        <dbReference type="EMBL" id="TXK06081.1"/>
    </source>
</evidence>
<keyword evidence="4" id="KW-0678">Repressor</keyword>
<dbReference type="GO" id="GO:0008270">
    <property type="term" value="F:zinc ion binding"/>
    <property type="evidence" value="ECO:0007669"/>
    <property type="project" value="TreeGrafter"/>
</dbReference>
<evidence type="ECO:0000256" key="11">
    <source>
        <dbReference type="PIRSR" id="PIRSR602481-1"/>
    </source>
</evidence>
<evidence type="ECO:0000256" key="7">
    <source>
        <dbReference type="ARBA" id="ARBA00023004"/>
    </source>
</evidence>
<comment type="similarity">
    <text evidence="2">Belongs to the Fur family.</text>
</comment>
<dbReference type="PANTHER" id="PTHR33202">
    <property type="entry name" value="ZINC UPTAKE REGULATION PROTEIN"/>
    <property type="match status" value="1"/>
</dbReference>
<dbReference type="InterPro" id="IPR036388">
    <property type="entry name" value="WH-like_DNA-bd_sf"/>
</dbReference>
<evidence type="ECO:0000256" key="3">
    <source>
        <dbReference type="ARBA" id="ARBA00022490"/>
    </source>
</evidence>
<evidence type="ECO:0000256" key="5">
    <source>
        <dbReference type="ARBA" id="ARBA00022723"/>
    </source>
</evidence>
<dbReference type="Pfam" id="PF01475">
    <property type="entry name" value="FUR"/>
    <property type="match status" value="1"/>
</dbReference>
<sequence length="152" mass="16238">MHSHPHVAPAPAEEALRGAELRVTAQRVAVYRALAMHPHSSADAVFGQVREAVPGIALPSVHNVLGDLVSANVVRRVSLPDSDRALYELAQPADNHHHVQCVVCGSVQDVECAVGHAPCLTPSQSHGMRVLEATVTFRAICSECERKSSSND</sequence>
<dbReference type="AlphaFoldDB" id="A0A5C8HST5"/>
<keyword evidence="6 11" id="KW-0862">Zinc</keyword>
<comment type="caution">
    <text evidence="12">The sequence shown here is derived from an EMBL/GenBank/DDBJ whole genome shotgun (WGS) entry which is preliminary data.</text>
</comment>
<dbReference type="SUPFAM" id="SSF46785">
    <property type="entry name" value="Winged helix' DNA-binding domain"/>
    <property type="match status" value="1"/>
</dbReference>
<keyword evidence="13" id="KW-1185">Reference proteome</keyword>